<dbReference type="OrthoDB" id="6903426at2"/>
<dbReference type="AlphaFoldDB" id="A0A1H9YBY0"/>
<name>A0A1H9YBY0_9PSED</name>
<reference evidence="2 3" key="1">
    <citation type="submission" date="2016-10" db="EMBL/GenBank/DDBJ databases">
        <authorList>
            <person name="de Groot N.N."/>
        </authorList>
    </citation>
    <scope>NUCLEOTIDE SEQUENCE [LARGE SCALE GENOMIC DNA]</scope>
    <source>
        <strain evidence="2 3">DSM 11363</strain>
    </source>
</reference>
<organism evidence="2 3">
    <name type="scientific">Pseudomonas graminis</name>
    <dbReference type="NCBI Taxonomy" id="158627"/>
    <lineage>
        <taxon>Bacteria</taxon>
        <taxon>Pseudomonadati</taxon>
        <taxon>Pseudomonadota</taxon>
        <taxon>Gammaproteobacteria</taxon>
        <taxon>Pseudomonadales</taxon>
        <taxon>Pseudomonadaceae</taxon>
        <taxon>Pseudomonas</taxon>
    </lineage>
</organism>
<evidence type="ECO:0000256" key="1">
    <source>
        <dbReference type="SAM" id="SignalP"/>
    </source>
</evidence>
<evidence type="ECO:0008006" key="4">
    <source>
        <dbReference type="Google" id="ProtNLM"/>
    </source>
</evidence>
<dbReference type="Proteomes" id="UP000182332">
    <property type="component" value="Unassembled WGS sequence"/>
</dbReference>
<dbReference type="RefSeq" id="WP_122624976.1">
    <property type="nucleotide sequence ID" value="NZ_FOHW01000001.1"/>
</dbReference>
<sequence length="83" mass="8505">MNRPLLSVCSVVLFGACSFAAVAADSTSSQNATSAETVRAQVEKQRDQLSGVDKVAVPTTKTSSAVLDAPVDTGDAPVLVQKP</sequence>
<accession>A0A1H9YBY0</accession>
<dbReference type="PROSITE" id="PS51257">
    <property type="entry name" value="PROKAR_LIPOPROTEIN"/>
    <property type="match status" value="1"/>
</dbReference>
<feature type="chain" id="PRO_5010361085" description="Secreted protein" evidence="1">
    <location>
        <begin position="24"/>
        <end position="83"/>
    </location>
</feature>
<evidence type="ECO:0000313" key="2">
    <source>
        <dbReference type="EMBL" id="SES66304.1"/>
    </source>
</evidence>
<protein>
    <recommendedName>
        <fullName evidence="4">Secreted protein</fullName>
    </recommendedName>
</protein>
<dbReference type="EMBL" id="FOHW01000001">
    <property type="protein sequence ID" value="SES66304.1"/>
    <property type="molecule type" value="Genomic_DNA"/>
</dbReference>
<feature type="signal peptide" evidence="1">
    <location>
        <begin position="1"/>
        <end position="23"/>
    </location>
</feature>
<gene>
    <name evidence="2" type="ORF">SAMN05216197_101159</name>
</gene>
<proteinExistence type="predicted"/>
<keyword evidence="1" id="KW-0732">Signal</keyword>
<evidence type="ECO:0000313" key="3">
    <source>
        <dbReference type="Proteomes" id="UP000182332"/>
    </source>
</evidence>